<dbReference type="OrthoDB" id="7380977at2759"/>
<organism evidence="3 4">
    <name type="scientific">Eumeta variegata</name>
    <name type="common">Bagworm moth</name>
    <name type="synonym">Eumeta japonica</name>
    <dbReference type="NCBI Taxonomy" id="151549"/>
    <lineage>
        <taxon>Eukaryota</taxon>
        <taxon>Metazoa</taxon>
        <taxon>Ecdysozoa</taxon>
        <taxon>Arthropoda</taxon>
        <taxon>Hexapoda</taxon>
        <taxon>Insecta</taxon>
        <taxon>Pterygota</taxon>
        <taxon>Neoptera</taxon>
        <taxon>Endopterygota</taxon>
        <taxon>Lepidoptera</taxon>
        <taxon>Glossata</taxon>
        <taxon>Ditrysia</taxon>
        <taxon>Tineoidea</taxon>
        <taxon>Psychidae</taxon>
        <taxon>Oiketicinae</taxon>
        <taxon>Eumeta</taxon>
    </lineage>
</organism>
<feature type="compositionally biased region" description="Polar residues" evidence="2">
    <location>
        <begin position="110"/>
        <end position="126"/>
    </location>
</feature>
<feature type="coiled-coil region" evidence="1">
    <location>
        <begin position="4"/>
        <end position="38"/>
    </location>
</feature>
<gene>
    <name evidence="3" type="ORF">EVAR_78015_1</name>
</gene>
<evidence type="ECO:0000313" key="3">
    <source>
        <dbReference type="EMBL" id="GBP07828.1"/>
    </source>
</evidence>
<evidence type="ECO:0000256" key="2">
    <source>
        <dbReference type="SAM" id="MobiDB-lite"/>
    </source>
</evidence>
<sequence>MFYKERHKRKVALYQYNIVEAEARNAKVEEVLEPQEEKPMKAATVASVGVLVLPPVQKLKNEYNTRPDYPESSTQTLNDNLLDILNTTPPIDGVEVVNNNGKSSHFDIGNTDTLPMESKSQVQSEV</sequence>
<accession>A0A4C1T2Z8</accession>
<evidence type="ECO:0000256" key="1">
    <source>
        <dbReference type="SAM" id="Coils"/>
    </source>
</evidence>
<dbReference type="AlphaFoldDB" id="A0A4C1T2Z8"/>
<protein>
    <submittedName>
        <fullName evidence="3">Uncharacterized protein</fullName>
    </submittedName>
</protein>
<keyword evidence="4" id="KW-1185">Reference proteome</keyword>
<proteinExistence type="predicted"/>
<dbReference type="Proteomes" id="UP000299102">
    <property type="component" value="Unassembled WGS sequence"/>
</dbReference>
<feature type="region of interest" description="Disordered" evidence="2">
    <location>
        <begin position="100"/>
        <end position="126"/>
    </location>
</feature>
<dbReference type="EMBL" id="BGZK01000028">
    <property type="protein sequence ID" value="GBP07828.1"/>
    <property type="molecule type" value="Genomic_DNA"/>
</dbReference>
<evidence type="ECO:0000313" key="4">
    <source>
        <dbReference type="Proteomes" id="UP000299102"/>
    </source>
</evidence>
<reference evidence="3 4" key="1">
    <citation type="journal article" date="2019" name="Commun. Biol.">
        <title>The bagworm genome reveals a unique fibroin gene that provides high tensile strength.</title>
        <authorList>
            <person name="Kono N."/>
            <person name="Nakamura H."/>
            <person name="Ohtoshi R."/>
            <person name="Tomita M."/>
            <person name="Numata K."/>
            <person name="Arakawa K."/>
        </authorList>
    </citation>
    <scope>NUCLEOTIDE SEQUENCE [LARGE SCALE GENOMIC DNA]</scope>
</reference>
<comment type="caution">
    <text evidence="3">The sequence shown here is derived from an EMBL/GenBank/DDBJ whole genome shotgun (WGS) entry which is preliminary data.</text>
</comment>
<name>A0A4C1T2Z8_EUMVA</name>
<keyword evidence="1" id="KW-0175">Coiled coil</keyword>